<reference evidence="2 3" key="1">
    <citation type="journal article" date="2018" name="Evol. Lett.">
        <title>Horizontal gene cluster transfer increased hallucinogenic mushroom diversity.</title>
        <authorList>
            <person name="Reynolds H.T."/>
            <person name="Vijayakumar V."/>
            <person name="Gluck-Thaler E."/>
            <person name="Korotkin H.B."/>
            <person name="Matheny P.B."/>
            <person name="Slot J.C."/>
        </authorList>
    </citation>
    <scope>NUCLEOTIDE SEQUENCE [LARGE SCALE GENOMIC DNA]</scope>
    <source>
        <strain evidence="2 3">2629</strain>
    </source>
</reference>
<dbReference type="Proteomes" id="UP000284842">
    <property type="component" value="Unassembled WGS sequence"/>
</dbReference>
<dbReference type="EMBL" id="NHTK01000675">
    <property type="protein sequence ID" value="PPR06322.1"/>
    <property type="molecule type" value="Genomic_DNA"/>
</dbReference>
<gene>
    <name evidence="2" type="ORF">CVT24_001034</name>
</gene>
<proteinExistence type="predicted"/>
<feature type="region of interest" description="Disordered" evidence="1">
    <location>
        <begin position="67"/>
        <end position="88"/>
    </location>
</feature>
<evidence type="ECO:0000313" key="3">
    <source>
        <dbReference type="Proteomes" id="UP000284842"/>
    </source>
</evidence>
<evidence type="ECO:0000313" key="2">
    <source>
        <dbReference type="EMBL" id="PPR06322.1"/>
    </source>
</evidence>
<organism evidence="2 3">
    <name type="scientific">Panaeolus cyanescens</name>
    <dbReference type="NCBI Taxonomy" id="181874"/>
    <lineage>
        <taxon>Eukaryota</taxon>
        <taxon>Fungi</taxon>
        <taxon>Dikarya</taxon>
        <taxon>Basidiomycota</taxon>
        <taxon>Agaricomycotina</taxon>
        <taxon>Agaricomycetes</taxon>
        <taxon>Agaricomycetidae</taxon>
        <taxon>Agaricales</taxon>
        <taxon>Agaricineae</taxon>
        <taxon>Galeropsidaceae</taxon>
        <taxon>Panaeolus</taxon>
    </lineage>
</organism>
<feature type="region of interest" description="Disordered" evidence="1">
    <location>
        <begin position="127"/>
        <end position="262"/>
    </location>
</feature>
<name>A0A409YTJ3_9AGAR</name>
<feature type="compositionally biased region" description="Pro residues" evidence="1">
    <location>
        <begin position="152"/>
        <end position="164"/>
    </location>
</feature>
<sequence length="262" mass="29053">MQGTRISCNFQQYPPLSTDEADQDLEVPTWILVAKWDKTSYQTIHNEVPQHCLINGYITLPTQTTTPPIPSSFSSSSHSVPNRTHRTRNRVHPYPKMQYQVAQAVGTENLTLSSPFVSSLSNAVEESLGRERQVSPPQDERWDAPLGALLPSPGPPPSRRPFPIPVLSGQVPGSPFSNTGTRSSGTPATSTTTTSSSPSKPWTPDPKGEKIMKLGPQEPQIQELKPTMMRHRVTDFNVHGPAKRARTTRKEEDEGQSKKRRL</sequence>
<dbReference type="AlphaFoldDB" id="A0A409YTJ3"/>
<feature type="compositionally biased region" description="Basic and acidic residues" evidence="1">
    <location>
        <begin position="248"/>
        <end position="262"/>
    </location>
</feature>
<comment type="caution">
    <text evidence="2">The sequence shown here is derived from an EMBL/GenBank/DDBJ whole genome shotgun (WGS) entry which is preliminary data.</text>
</comment>
<feature type="compositionally biased region" description="Low complexity" evidence="1">
    <location>
        <begin position="67"/>
        <end position="81"/>
    </location>
</feature>
<feature type="compositionally biased region" description="Basic and acidic residues" evidence="1">
    <location>
        <begin position="127"/>
        <end position="143"/>
    </location>
</feature>
<keyword evidence="3" id="KW-1185">Reference proteome</keyword>
<protein>
    <submittedName>
        <fullName evidence="2">Uncharacterized protein</fullName>
    </submittedName>
</protein>
<accession>A0A409YTJ3</accession>
<feature type="compositionally biased region" description="Low complexity" evidence="1">
    <location>
        <begin position="179"/>
        <end position="202"/>
    </location>
</feature>
<dbReference type="InParanoid" id="A0A409YTJ3"/>
<evidence type="ECO:0000256" key="1">
    <source>
        <dbReference type="SAM" id="MobiDB-lite"/>
    </source>
</evidence>